<dbReference type="Gene3D" id="4.10.400.10">
    <property type="entry name" value="Low-density Lipoprotein Receptor"/>
    <property type="match status" value="1"/>
</dbReference>
<dbReference type="SUPFAM" id="SSF49854">
    <property type="entry name" value="Spermadhesin, CUB domain"/>
    <property type="match status" value="1"/>
</dbReference>
<accession>A0A914BXB1</accession>
<dbReference type="SUPFAM" id="SSF57424">
    <property type="entry name" value="LDL receptor-like module"/>
    <property type="match status" value="1"/>
</dbReference>
<dbReference type="InterPro" id="IPR036055">
    <property type="entry name" value="LDL_receptor-like_sf"/>
</dbReference>
<dbReference type="InterPro" id="IPR035914">
    <property type="entry name" value="Sperma_CUB_dom_sf"/>
</dbReference>
<evidence type="ECO:0000313" key="4">
    <source>
        <dbReference type="Proteomes" id="UP000887540"/>
    </source>
</evidence>
<evidence type="ECO:0000313" key="5">
    <source>
        <dbReference type="WBParaSite" id="ACRNAN_Path_1192.g4649.t1"/>
    </source>
</evidence>
<dbReference type="CDD" id="cd00112">
    <property type="entry name" value="LDLa"/>
    <property type="match status" value="1"/>
</dbReference>
<feature type="disulfide bond" evidence="2">
    <location>
        <begin position="226"/>
        <end position="244"/>
    </location>
</feature>
<dbReference type="PANTHER" id="PTHR24652">
    <property type="entry name" value="LOW-DENSITY LIPOPROTEIN RECEPTOR CLASS A DOMAIN-CONTAINING PROTEIN 2"/>
    <property type="match status" value="1"/>
</dbReference>
<dbReference type="InterPro" id="IPR042333">
    <property type="entry name" value="LRAD2/Mig-13-like"/>
</dbReference>
<dbReference type="InterPro" id="IPR002172">
    <property type="entry name" value="LDrepeatLR_classA_rpt"/>
</dbReference>
<evidence type="ECO:0000256" key="3">
    <source>
        <dbReference type="SAM" id="Phobius"/>
    </source>
</evidence>
<name>A0A914BXB1_9BILA</name>
<keyword evidence="3" id="KW-1133">Transmembrane helix</keyword>
<dbReference type="AlphaFoldDB" id="A0A914BXB1"/>
<dbReference type="PROSITE" id="PS50068">
    <property type="entry name" value="LDLRA_2"/>
    <property type="match status" value="1"/>
</dbReference>
<evidence type="ECO:0000256" key="2">
    <source>
        <dbReference type="PROSITE-ProRule" id="PRU00124"/>
    </source>
</evidence>
<evidence type="ECO:0000256" key="1">
    <source>
        <dbReference type="ARBA" id="ARBA00023157"/>
    </source>
</evidence>
<organism evidence="4 5">
    <name type="scientific">Acrobeloides nanus</name>
    <dbReference type="NCBI Taxonomy" id="290746"/>
    <lineage>
        <taxon>Eukaryota</taxon>
        <taxon>Metazoa</taxon>
        <taxon>Ecdysozoa</taxon>
        <taxon>Nematoda</taxon>
        <taxon>Chromadorea</taxon>
        <taxon>Rhabditida</taxon>
        <taxon>Tylenchina</taxon>
        <taxon>Cephalobomorpha</taxon>
        <taxon>Cephaloboidea</taxon>
        <taxon>Cephalobidae</taxon>
        <taxon>Acrobeloides</taxon>
    </lineage>
</organism>
<comment type="caution">
    <text evidence="2">Lacks conserved residue(s) required for the propagation of feature annotation.</text>
</comment>
<dbReference type="Pfam" id="PF00057">
    <property type="entry name" value="Ldl_recept_a"/>
    <property type="match status" value="1"/>
</dbReference>
<feature type="transmembrane region" description="Helical" evidence="3">
    <location>
        <begin position="269"/>
        <end position="290"/>
    </location>
</feature>
<sequence length="496" mass="56355">MGFVRLIFEDFRVHFKSALKIIDSDGKVLFDLKDDYRRPPATLSKGNRLTVIFETNDFVQEIGFRARFEFVDSEEWTDRPVNFNCDGYLEGYGGRITLDSYNYLPENYVDCIWLVGRFPSLSRTYDRISLRVEEFRLRGVGLRLEVRRGHSSTSERVLLLFDEQSKAQLEHKQPIGGFVTEDRARPAFYIRLRGYLSSTSGLNIVYAQYYRWATASCPGGEDEFHCDNSKCIKKAFTCDGFDHCGDDSDEVCQKQQPTFEDRHVDVTGVLALVVSAAGIFIVLLVIVAVLSRIYRGRPPPTLVRSRSPRNNNGNLSPVAQEAAYQNELAPSIQTVGERRFYVLPERNISVIEAPPTYDDALKHPVAITHRVAYHNTAFEETHVESEFMETAVHTQHEVGMPSVRPIKSSPAHRNNQMPTNQPNTIAEPADMNANSSLLLTTPDLANSSAHQVVTYDSSIEEEIEIEIEDPIQNEPDQTPSNEMTNERMINMIETWV</sequence>
<protein>
    <submittedName>
        <fullName evidence="5">CUB domain-containing protein</fullName>
    </submittedName>
</protein>
<keyword evidence="4" id="KW-1185">Reference proteome</keyword>
<dbReference type="WBParaSite" id="ACRNAN_Path_1192.g4649.t1">
    <property type="protein sequence ID" value="ACRNAN_Path_1192.g4649.t1"/>
    <property type="gene ID" value="ACRNAN_Path_1192.g4649"/>
</dbReference>
<dbReference type="Proteomes" id="UP000887540">
    <property type="component" value="Unplaced"/>
</dbReference>
<keyword evidence="3" id="KW-0812">Transmembrane</keyword>
<reference evidence="5" key="1">
    <citation type="submission" date="2022-11" db="UniProtKB">
        <authorList>
            <consortium name="WormBaseParasite"/>
        </authorList>
    </citation>
    <scope>IDENTIFICATION</scope>
</reference>
<dbReference type="SMART" id="SM00192">
    <property type="entry name" value="LDLa"/>
    <property type="match status" value="1"/>
</dbReference>
<keyword evidence="1 2" id="KW-1015">Disulfide bond</keyword>
<keyword evidence="3" id="KW-0472">Membrane</keyword>
<proteinExistence type="predicted"/>